<dbReference type="InterPro" id="IPR029063">
    <property type="entry name" value="SAM-dependent_MTases_sf"/>
</dbReference>
<dbReference type="CDD" id="cd02440">
    <property type="entry name" value="AdoMet_MTases"/>
    <property type="match status" value="1"/>
</dbReference>
<comment type="similarity">
    <text evidence="1">Belongs to the CFA/CMAS family.</text>
</comment>
<dbReference type="PANTHER" id="PTHR43667:SF2">
    <property type="entry name" value="FATTY ACID C-METHYL TRANSFERASE"/>
    <property type="match status" value="1"/>
</dbReference>
<comment type="caution">
    <text evidence="6">The sequence shown here is derived from an EMBL/GenBank/DDBJ whole genome shotgun (WGS) entry which is preliminary data.</text>
</comment>
<evidence type="ECO:0000313" key="6">
    <source>
        <dbReference type="EMBL" id="MDV6226824.1"/>
    </source>
</evidence>
<evidence type="ECO:0000256" key="3">
    <source>
        <dbReference type="ARBA" id="ARBA00022679"/>
    </source>
</evidence>
<protein>
    <submittedName>
        <fullName evidence="6">Cyclopropane-fatty-acyl-phospholipid synthase family protein</fullName>
        <ecNumber evidence="6">2.1.1.-</ecNumber>
    </submittedName>
</protein>
<keyword evidence="3 6" id="KW-0808">Transferase</keyword>
<keyword evidence="7" id="KW-1185">Reference proteome</keyword>
<evidence type="ECO:0000313" key="7">
    <source>
        <dbReference type="Proteomes" id="UP001185659"/>
    </source>
</evidence>
<dbReference type="EC" id="2.1.1.-" evidence="6"/>
<dbReference type="EMBL" id="JAWLIP010000004">
    <property type="protein sequence ID" value="MDV6226824.1"/>
    <property type="molecule type" value="Genomic_DNA"/>
</dbReference>
<dbReference type="Pfam" id="PF02353">
    <property type="entry name" value="CMAS"/>
    <property type="match status" value="1"/>
</dbReference>
<dbReference type="Gene3D" id="3.40.50.150">
    <property type="entry name" value="Vaccinia Virus protein VP39"/>
    <property type="match status" value="1"/>
</dbReference>
<gene>
    <name evidence="6" type="ORF">R2G56_11055</name>
</gene>
<sequence>MSHIENVSGLSTQIDGALWQRIVCRWADAINIGRITLRFPDGQTYTAAGEKPGPAAALRFNTGRGFMQILSGGSTGFAKAYLDGHVDTPDLDAIMELALANENRWQNVLDTSKLVSRLDFIRHRLRRNSRSGSRRNIAYHYDLGNAFYRLWLDDTMTYSSALYEDGQTDLEQAQIAKYDRILERLGIGPDDRVLEIGCGWGGFAEHAIRKTGCHVTGLTLSTEQADYARARLSNAGLSEKADIRLQDYRDCQGRFTKIVSIEMFEAVGEENWPLYFARVRDLLVEDGRALLQVITIDETRFEHYRRNADFIQKYIFPGGMLPSPAAFINAAGTAGMAVVDELRFGPDYATTLAEWETRFRASWEKIEALGFDERFYRMWLYYLAYCRTGFRTGRIDVVQFELVKP</sequence>
<dbReference type="InterPro" id="IPR050723">
    <property type="entry name" value="CFA/CMAS"/>
</dbReference>
<evidence type="ECO:0000256" key="5">
    <source>
        <dbReference type="ARBA" id="ARBA00023098"/>
    </source>
</evidence>
<evidence type="ECO:0000256" key="4">
    <source>
        <dbReference type="ARBA" id="ARBA00022691"/>
    </source>
</evidence>
<dbReference type="SUPFAM" id="SSF53335">
    <property type="entry name" value="S-adenosyl-L-methionine-dependent methyltransferases"/>
    <property type="match status" value="1"/>
</dbReference>
<evidence type="ECO:0000256" key="2">
    <source>
        <dbReference type="ARBA" id="ARBA00022603"/>
    </source>
</evidence>
<dbReference type="PANTHER" id="PTHR43667">
    <property type="entry name" value="CYCLOPROPANE-FATTY-ACYL-PHOSPHOLIPID SYNTHASE"/>
    <property type="match status" value="1"/>
</dbReference>
<accession>A0ABU4AKR6</accession>
<proteinExistence type="inferred from homology"/>
<dbReference type="InterPro" id="IPR003333">
    <property type="entry name" value="CMAS"/>
</dbReference>
<keyword evidence="5" id="KW-0443">Lipid metabolism</keyword>
<dbReference type="PIRSF" id="PIRSF003085">
    <property type="entry name" value="CMAS"/>
    <property type="match status" value="1"/>
</dbReference>
<keyword evidence="4" id="KW-0949">S-adenosyl-L-methionine</keyword>
<evidence type="ECO:0000256" key="1">
    <source>
        <dbReference type="ARBA" id="ARBA00010815"/>
    </source>
</evidence>
<dbReference type="GO" id="GO:0032259">
    <property type="term" value="P:methylation"/>
    <property type="evidence" value="ECO:0007669"/>
    <property type="project" value="UniProtKB-KW"/>
</dbReference>
<keyword evidence="2 6" id="KW-0489">Methyltransferase</keyword>
<dbReference type="Proteomes" id="UP001185659">
    <property type="component" value="Unassembled WGS sequence"/>
</dbReference>
<organism evidence="6 7">
    <name type="scientific">Nitratireductor aquimarinus</name>
    <dbReference type="NCBI Taxonomy" id="889300"/>
    <lineage>
        <taxon>Bacteria</taxon>
        <taxon>Pseudomonadati</taxon>
        <taxon>Pseudomonadota</taxon>
        <taxon>Alphaproteobacteria</taxon>
        <taxon>Hyphomicrobiales</taxon>
        <taxon>Phyllobacteriaceae</taxon>
        <taxon>Nitratireductor</taxon>
    </lineage>
</organism>
<name>A0ABU4AKR6_9HYPH</name>
<dbReference type="RefSeq" id="WP_317561313.1">
    <property type="nucleotide sequence ID" value="NZ_JAWLIP010000004.1"/>
</dbReference>
<reference evidence="6 7" key="1">
    <citation type="submission" date="2023-10" db="EMBL/GenBank/DDBJ databases">
        <authorList>
            <person name="Venkata Ramana C."/>
            <person name="Sasikala C."/>
            <person name="Dhurka M."/>
        </authorList>
    </citation>
    <scope>NUCLEOTIDE SEQUENCE [LARGE SCALE GENOMIC DNA]</scope>
    <source>
        <strain evidence="6 7">KCTC 32151</strain>
    </source>
</reference>
<dbReference type="GO" id="GO:0008168">
    <property type="term" value="F:methyltransferase activity"/>
    <property type="evidence" value="ECO:0007669"/>
    <property type="project" value="UniProtKB-KW"/>
</dbReference>